<accession>A0ABR1SI24</accession>
<reference evidence="1 2" key="1">
    <citation type="submission" date="2023-01" db="EMBL/GenBank/DDBJ databases">
        <title>Analysis of 21 Apiospora genomes using comparative genomics revels a genus with tremendous synthesis potential of carbohydrate active enzymes and secondary metabolites.</title>
        <authorList>
            <person name="Sorensen T."/>
        </authorList>
    </citation>
    <scope>NUCLEOTIDE SEQUENCE [LARGE SCALE GENOMIC DNA]</scope>
    <source>
        <strain evidence="1 2">CBS 33761</strain>
    </source>
</reference>
<comment type="caution">
    <text evidence="1">The sequence shown here is derived from an EMBL/GenBank/DDBJ whole genome shotgun (WGS) entry which is preliminary data.</text>
</comment>
<name>A0ABR1SI24_9PEZI</name>
<dbReference type="Proteomes" id="UP001444661">
    <property type="component" value="Unassembled WGS sequence"/>
</dbReference>
<evidence type="ECO:0000313" key="1">
    <source>
        <dbReference type="EMBL" id="KAK8033986.1"/>
    </source>
</evidence>
<proteinExistence type="predicted"/>
<protein>
    <submittedName>
        <fullName evidence="1">Uncharacterized protein</fullName>
    </submittedName>
</protein>
<gene>
    <name evidence="1" type="ORF">PG993_008981</name>
</gene>
<evidence type="ECO:0000313" key="2">
    <source>
        <dbReference type="Proteomes" id="UP001444661"/>
    </source>
</evidence>
<keyword evidence="2" id="KW-1185">Reference proteome</keyword>
<sequence>MQINIFDDYSWKNAVSHTIDRKGKSKDTKKFVEVRANDLSVDRPPIDPALITARPSVDPPSEDDKLLYHTDLVARWIRDNCDGTNRVWSHDKEFRLVLVHRDSVAIYIDTDKHWDSWYFVISNLSKMLDNDLTMDEREKARADVVVGGFGLPHILAKTVLEVAVDHGIRASEMMERIEAVSEDPRHSMRFEH</sequence>
<dbReference type="EMBL" id="JAQQWK010000009">
    <property type="protein sequence ID" value="KAK8033986.1"/>
    <property type="molecule type" value="Genomic_DNA"/>
</dbReference>
<organism evidence="1 2">
    <name type="scientific">Apiospora rasikravindrae</name>
    <dbReference type="NCBI Taxonomy" id="990691"/>
    <lineage>
        <taxon>Eukaryota</taxon>
        <taxon>Fungi</taxon>
        <taxon>Dikarya</taxon>
        <taxon>Ascomycota</taxon>
        <taxon>Pezizomycotina</taxon>
        <taxon>Sordariomycetes</taxon>
        <taxon>Xylariomycetidae</taxon>
        <taxon>Amphisphaeriales</taxon>
        <taxon>Apiosporaceae</taxon>
        <taxon>Apiospora</taxon>
    </lineage>
</organism>